<feature type="domain" description="HTH marR-type" evidence="10">
    <location>
        <begin position="5"/>
        <end position="138"/>
    </location>
</feature>
<organism evidence="11 12">
    <name type="scientific">Staphylococcus saprophyticus</name>
    <dbReference type="NCBI Taxonomy" id="29385"/>
    <lineage>
        <taxon>Bacteria</taxon>
        <taxon>Bacillati</taxon>
        <taxon>Bacillota</taxon>
        <taxon>Bacilli</taxon>
        <taxon>Bacillales</taxon>
        <taxon>Staphylococcaceae</taxon>
        <taxon>Staphylococcus</taxon>
    </lineage>
</organism>
<dbReference type="Gene3D" id="1.10.10.10">
    <property type="entry name" value="Winged helix-like DNA-binding domain superfamily/Winged helix DNA-binding domain"/>
    <property type="match status" value="1"/>
</dbReference>
<evidence type="ECO:0000256" key="4">
    <source>
        <dbReference type="ARBA" id="ARBA00023125"/>
    </source>
</evidence>
<keyword evidence="2" id="KW-0805">Transcription regulation</keyword>
<protein>
    <recommendedName>
        <fullName evidence="6">HTH-type transcriptional regulator MgrA</fullName>
    </recommendedName>
    <alternativeName>
        <fullName evidence="8">HTH-type transcriptional regulator SarZ</fullName>
    </alternativeName>
    <alternativeName>
        <fullName evidence="9">Staphylococcal accessory regulator Z</fullName>
    </alternativeName>
</protein>
<evidence type="ECO:0000256" key="9">
    <source>
        <dbReference type="ARBA" id="ARBA00047207"/>
    </source>
</evidence>
<dbReference type="InterPro" id="IPR000835">
    <property type="entry name" value="HTH_MarR-typ"/>
</dbReference>
<name>A0A380HP64_STASA</name>
<dbReference type="EMBL" id="UHED01000001">
    <property type="protein sequence ID" value="SUM84827.1"/>
    <property type="molecule type" value="Genomic_DNA"/>
</dbReference>
<dbReference type="InterPro" id="IPR055166">
    <property type="entry name" value="Transc_reg_Sar_Rot_HTH"/>
</dbReference>
<gene>
    <name evidence="11" type="primary">ohrR</name>
    <name evidence="11" type="ORF">NCTC7688_02705</name>
</gene>
<dbReference type="SMART" id="SM00347">
    <property type="entry name" value="HTH_MARR"/>
    <property type="match status" value="1"/>
</dbReference>
<dbReference type="InterPro" id="IPR036390">
    <property type="entry name" value="WH_DNA-bd_sf"/>
</dbReference>
<evidence type="ECO:0000256" key="1">
    <source>
        <dbReference type="ARBA" id="ARBA00004496"/>
    </source>
</evidence>
<dbReference type="GO" id="GO:0003700">
    <property type="term" value="F:DNA-binding transcription factor activity"/>
    <property type="evidence" value="ECO:0007669"/>
    <property type="project" value="InterPro"/>
</dbReference>
<dbReference type="PANTHER" id="PTHR42756">
    <property type="entry name" value="TRANSCRIPTIONAL REGULATOR, MARR"/>
    <property type="match status" value="1"/>
</dbReference>
<dbReference type="GO" id="GO:0003677">
    <property type="term" value="F:DNA binding"/>
    <property type="evidence" value="ECO:0007669"/>
    <property type="project" value="UniProtKB-KW"/>
</dbReference>
<dbReference type="PANTHER" id="PTHR42756:SF1">
    <property type="entry name" value="TRANSCRIPTIONAL REPRESSOR OF EMRAB OPERON"/>
    <property type="match status" value="1"/>
</dbReference>
<evidence type="ECO:0000256" key="8">
    <source>
        <dbReference type="ARBA" id="ARBA00047188"/>
    </source>
</evidence>
<dbReference type="Pfam" id="PF22381">
    <property type="entry name" value="Staph_reg_Sar_Rot"/>
    <property type="match status" value="1"/>
</dbReference>
<sequence length="152" mass="17566">MIDDEMKLTHQLCFSAYNVNKLFNKFYEKQLSQFGLTFSQYLVLLTLWEENPQTLLSIGKKLNLASNTLSPLLKRLEQAGWVQRNRDESDKRNLIITLTIKGLNEQEAVHEAIAKCVSSQFDVDEYMKAKSIMDNLEETLKTITKDDSNETI</sequence>
<evidence type="ECO:0000256" key="5">
    <source>
        <dbReference type="ARBA" id="ARBA00023163"/>
    </source>
</evidence>
<dbReference type="InterPro" id="IPR023187">
    <property type="entry name" value="Tscrpt_reg_MarR-type_CS"/>
</dbReference>
<evidence type="ECO:0000256" key="6">
    <source>
        <dbReference type="ARBA" id="ARBA00040307"/>
    </source>
</evidence>
<dbReference type="AlphaFoldDB" id="A0A380HP64"/>
<evidence type="ECO:0000256" key="7">
    <source>
        <dbReference type="ARBA" id="ARBA00046337"/>
    </source>
</evidence>
<keyword evidence="4" id="KW-0238">DNA-binding</keyword>
<accession>A0A380HP64</accession>
<dbReference type="InterPro" id="IPR036388">
    <property type="entry name" value="WH-like_DNA-bd_sf"/>
</dbReference>
<proteinExistence type="inferred from homology"/>
<dbReference type="Proteomes" id="UP000254707">
    <property type="component" value="Unassembled WGS sequence"/>
</dbReference>
<evidence type="ECO:0000256" key="3">
    <source>
        <dbReference type="ARBA" id="ARBA00023026"/>
    </source>
</evidence>
<dbReference type="SUPFAM" id="SSF46785">
    <property type="entry name" value="Winged helix' DNA-binding domain"/>
    <property type="match status" value="1"/>
</dbReference>
<evidence type="ECO:0000256" key="2">
    <source>
        <dbReference type="ARBA" id="ARBA00023015"/>
    </source>
</evidence>
<dbReference type="PROSITE" id="PS01117">
    <property type="entry name" value="HTH_MARR_1"/>
    <property type="match status" value="1"/>
</dbReference>
<dbReference type="PROSITE" id="PS50995">
    <property type="entry name" value="HTH_MARR_2"/>
    <property type="match status" value="1"/>
</dbReference>
<reference evidence="11 12" key="1">
    <citation type="submission" date="2018-06" db="EMBL/GenBank/DDBJ databases">
        <authorList>
            <consortium name="Pathogen Informatics"/>
            <person name="Doyle S."/>
        </authorList>
    </citation>
    <scope>NUCLEOTIDE SEQUENCE [LARGE SCALE GENOMIC DNA]</scope>
    <source>
        <strain evidence="11 12">NCTC7688</strain>
    </source>
</reference>
<evidence type="ECO:0000313" key="12">
    <source>
        <dbReference type="Proteomes" id="UP000254707"/>
    </source>
</evidence>
<keyword evidence="3" id="KW-0843">Virulence</keyword>
<keyword evidence="5" id="KW-0804">Transcription</keyword>
<dbReference type="RefSeq" id="WP_041080868.1">
    <property type="nucleotide sequence ID" value="NZ_CAXOKG010000014.1"/>
</dbReference>
<evidence type="ECO:0000313" key="11">
    <source>
        <dbReference type="EMBL" id="SUM84827.1"/>
    </source>
</evidence>
<evidence type="ECO:0000259" key="10">
    <source>
        <dbReference type="PROSITE" id="PS50995"/>
    </source>
</evidence>
<comment type="subcellular location">
    <subcellularLocation>
        <location evidence="1">Cytoplasm</location>
    </subcellularLocation>
</comment>
<comment type="similarity">
    <text evidence="7">Belongs to the SarZ family.</text>
</comment>